<gene>
    <name evidence="1" type="ORF">ACELLULO517_27910</name>
</gene>
<organism evidence="1 2">
    <name type="scientific">Acidisoma cellulosilyticum</name>
    <dbReference type="NCBI Taxonomy" id="2802395"/>
    <lineage>
        <taxon>Bacteria</taxon>
        <taxon>Pseudomonadati</taxon>
        <taxon>Pseudomonadota</taxon>
        <taxon>Alphaproteobacteria</taxon>
        <taxon>Acetobacterales</taxon>
        <taxon>Acidocellaceae</taxon>
        <taxon>Acidisoma</taxon>
    </lineage>
</organism>
<comment type="caution">
    <text evidence="1">The sequence shown here is derived from an EMBL/GenBank/DDBJ whole genome shotgun (WGS) entry which is preliminary data.</text>
</comment>
<dbReference type="EMBL" id="JAESVA010000025">
    <property type="protein sequence ID" value="MCB8884077.1"/>
    <property type="molecule type" value="Genomic_DNA"/>
</dbReference>
<accession>A0A963Z762</accession>
<dbReference type="AlphaFoldDB" id="A0A963Z762"/>
<name>A0A963Z762_9PROT</name>
<evidence type="ECO:0000313" key="2">
    <source>
        <dbReference type="Proteomes" id="UP000721844"/>
    </source>
</evidence>
<dbReference type="Proteomes" id="UP000721844">
    <property type="component" value="Unassembled WGS sequence"/>
</dbReference>
<protein>
    <submittedName>
        <fullName evidence="1">Uncharacterized protein</fullName>
    </submittedName>
</protein>
<reference evidence="1 2" key="1">
    <citation type="journal article" date="2021" name="Microorganisms">
        <title>Acidisoma silvae sp. nov. and Acidisomacellulosilytica sp. nov., Two Acidophilic Bacteria Isolated from Decaying Wood, Hydrolyzing Cellulose and Producing Poly-3-hydroxybutyrate.</title>
        <authorList>
            <person name="Mieszkin S."/>
            <person name="Pouder E."/>
            <person name="Uroz S."/>
            <person name="Simon-Colin C."/>
            <person name="Alain K."/>
        </authorList>
    </citation>
    <scope>NUCLEOTIDE SEQUENCE [LARGE SCALE GENOMIC DNA]</scope>
    <source>
        <strain evidence="1 2">HW T5.17</strain>
    </source>
</reference>
<sequence length="65" mass="7191">MAAQALDQQTQSVILGMQFALLLEHGPQHLLQQRRVVRQGIGVDLHAAMMNEFAVSDPETMSTKC</sequence>
<dbReference type="RefSeq" id="WP_227310813.1">
    <property type="nucleotide sequence ID" value="NZ_JAESVA010000025.1"/>
</dbReference>
<evidence type="ECO:0000313" key="1">
    <source>
        <dbReference type="EMBL" id="MCB8884077.1"/>
    </source>
</evidence>
<proteinExistence type="predicted"/>
<keyword evidence="2" id="KW-1185">Reference proteome</keyword>